<protein>
    <submittedName>
        <fullName evidence="1">Uncharacterized protein</fullName>
    </submittedName>
</protein>
<reference evidence="1" key="1">
    <citation type="submission" date="2021-01" db="EMBL/GenBank/DDBJ databases">
        <authorList>
            <person name="Corre E."/>
            <person name="Pelletier E."/>
            <person name="Niang G."/>
            <person name="Scheremetjew M."/>
            <person name="Finn R."/>
            <person name="Kale V."/>
            <person name="Holt S."/>
            <person name="Cochrane G."/>
            <person name="Meng A."/>
            <person name="Brown T."/>
            <person name="Cohen L."/>
        </authorList>
    </citation>
    <scope>NUCLEOTIDE SEQUENCE</scope>
    <source>
        <strain evidence="1">CCMP1594</strain>
    </source>
</reference>
<name>A0A7S4G2S8_9EUGL</name>
<organism evidence="1">
    <name type="scientific">Eutreptiella gymnastica</name>
    <dbReference type="NCBI Taxonomy" id="73025"/>
    <lineage>
        <taxon>Eukaryota</taxon>
        <taxon>Discoba</taxon>
        <taxon>Euglenozoa</taxon>
        <taxon>Euglenida</taxon>
        <taxon>Spirocuta</taxon>
        <taxon>Euglenophyceae</taxon>
        <taxon>Eutreptiales</taxon>
        <taxon>Eutreptiaceae</taxon>
        <taxon>Eutreptiella</taxon>
    </lineage>
</organism>
<sequence>MSGSQIPSQVLLKRVRAAAILLAVREVLQADTQIRWISTDGVQQAWAAAGDIVNRANPTSLALLQAWARRGPLPVRSAPTARNRPATVLCVRFGKCEVVVL</sequence>
<accession>A0A7S4G2S8</accession>
<evidence type="ECO:0000313" key="1">
    <source>
        <dbReference type="EMBL" id="CAE0823427.1"/>
    </source>
</evidence>
<dbReference type="AlphaFoldDB" id="A0A7S4G2S8"/>
<dbReference type="EMBL" id="HBJA01100443">
    <property type="protein sequence ID" value="CAE0823427.1"/>
    <property type="molecule type" value="Transcribed_RNA"/>
</dbReference>
<proteinExistence type="predicted"/>
<gene>
    <name evidence="1" type="ORF">EGYM00163_LOCUS34629</name>
</gene>